<protein>
    <submittedName>
        <fullName evidence="6">Glycosyl transferase</fullName>
    </submittedName>
</protein>
<evidence type="ECO:0000259" key="5">
    <source>
        <dbReference type="Pfam" id="PF13439"/>
    </source>
</evidence>
<gene>
    <name evidence="6" type="ORF">Pme01_14590</name>
</gene>
<dbReference type="GO" id="GO:1901137">
    <property type="term" value="P:carbohydrate derivative biosynthetic process"/>
    <property type="evidence" value="ECO:0007669"/>
    <property type="project" value="UniProtKB-ARBA"/>
</dbReference>
<sequence length="414" mass="44680">MTRLRIAMVSEHASPLASIGGVDSGGQNTHVAELAVALAHRGHEVRVYTRRDDPDLPDVVPFADGVQVEHVPAGPPEFVPKDDLLPFMGEFGRWMAGRWASSEFAPDVVHAHFWMSGLAALTATSSSRIPVVVTYHALGSIKRRYQGSKDTSPYTRLGLERELGHLADRVIAQCAEEVEELGKMGIPRGSIHVVPSGVNTDRFAPSGPRAERSPGGRPRILSVGRMVERKGFGDLIQALYLVPEAELVLLGGPPPDELDREPMVGQLRRLADKRGVADRVRIVGCVPKEDMPAWYRSADVVACAPWYEPFGLTPLEAMACGVPVVAYAVGGLAESVIDGVTGVLVPGRDIRRLAAALRSVLSDDVRRMSYASAAVDRVRSRYTWERTAADVERVYASVTGEPIIAGGALTEVSS</sequence>
<keyword evidence="1" id="KW-0328">Glycosyltransferase</keyword>
<dbReference type="PANTHER" id="PTHR45947">
    <property type="entry name" value="SULFOQUINOVOSYL TRANSFERASE SQD2"/>
    <property type="match status" value="1"/>
</dbReference>
<dbReference type="InterPro" id="IPR028098">
    <property type="entry name" value="Glyco_trans_4-like_N"/>
</dbReference>
<evidence type="ECO:0000256" key="2">
    <source>
        <dbReference type="ARBA" id="ARBA00022679"/>
    </source>
</evidence>
<comment type="caution">
    <text evidence="6">The sequence shown here is derived from an EMBL/GenBank/DDBJ whole genome shotgun (WGS) entry which is preliminary data.</text>
</comment>
<dbReference type="Gene3D" id="3.40.50.2000">
    <property type="entry name" value="Glycogen Phosphorylase B"/>
    <property type="match status" value="2"/>
</dbReference>
<dbReference type="InterPro" id="IPR050194">
    <property type="entry name" value="Glycosyltransferase_grp1"/>
</dbReference>
<dbReference type="Pfam" id="PF00534">
    <property type="entry name" value="Glycos_transf_1"/>
    <property type="match status" value="1"/>
</dbReference>
<reference evidence="6" key="1">
    <citation type="submission" date="2021-01" db="EMBL/GenBank/DDBJ databases">
        <title>Whole genome shotgun sequence of Planosporangium mesophilum NBRC 109066.</title>
        <authorList>
            <person name="Komaki H."/>
            <person name="Tamura T."/>
        </authorList>
    </citation>
    <scope>NUCLEOTIDE SEQUENCE</scope>
    <source>
        <strain evidence="6">NBRC 109066</strain>
    </source>
</reference>
<evidence type="ECO:0000313" key="6">
    <source>
        <dbReference type="EMBL" id="GII21862.1"/>
    </source>
</evidence>
<dbReference type="GO" id="GO:0016758">
    <property type="term" value="F:hexosyltransferase activity"/>
    <property type="evidence" value="ECO:0007669"/>
    <property type="project" value="TreeGrafter"/>
</dbReference>
<feature type="domain" description="Glycosyltransferase subfamily 4-like N-terminal" evidence="5">
    <location>
        <begin position="25"/>
        <end position="202"/>
    </location>
</feature>
<dbReference type="PANTHER" id="PTHR45947:SF3">
    <property type="entry name" value="SULFOQUINOVOSYL TRANSFERASE SQD2"/>
    <property type="match status" value="1"/>
</dbReference>
<keyword evidence="2 6" id="KW-0808">Transferase</keyword>
<keyword evidence="7" id="KW-1185">Reference proteome</keyword>
<dbReference type="InterPro" id="IPR001296">
    <property type="entry name" value="Glyco_trans_1"/>
</dbReference>
<dbReference type="Proteomes" id="UP000599074">
    <property type="component" value="Unassembled WGS sequence"/>
</dbReference>
<evidence type="ECO:0000256" key="1">
    <source>
        <dbReference type="ARBA" id="ARBA00022676"/>
    </source>
</evidence>
<evidence type="ECO:0000313" key="7">
    <source>
        <dbReference type="Proteomes" id="UP000599074"/>
    </source>
</evidence>
<feature type="domain" description="Glycosyl transferase family 1" evidence="4">
    <location>
        <begin position="210"/>
        <end position="373"/>
    </location>
</feature>
<dbReference type="EMBL" id="BOON01000014">
    <property type="protein sequence ID" value="GII21862.1"/>
    <property type="molecule type" value="Genomic_DNA"/>
</dbReference>
<accession>A0A8J3WZ47</accession>
<dbReference type="SUPFAM" id="SSF53756">
    <property type="entry name" value="UDP-Glycosyltransferase/glycogen phosphorylase"/>
    <property type="match status" value="1"/>
</dbReference>
<feature type="region of interest" description="Disordered" evidence="3">
    <location>
        <begin position="197"/>
        <end position="217"/>
    </location>
</feature>
<evidence type="ECO:0000256" key="3">
    <source>
        <dbReference type="SAM" id="MobiDB-lite"/>
    </source>
</evidence>
<proteinExistence type="predicted"/>
<dbReference type="Pfam" id="PF13439">
    <property type="entry name" value="Glyco_transf_4"/>
    <property type="match status" value="1"/>
</dbReference>
<dbReference type="AlphaFoldDB" id="A0A8J3WZ47"/>
<organism evidence="6 7">
    <name type="scientific">Planosporangium mesophilum</name>
    <dbReference type="NCBI Taxonomy" id="689768"/>
    <lineage>
        <taxon>Bacteria</taxon>
        <taxon>Bacillati</taxon>
        <taxon>Actinomycetota</taxon>
        <taxon>Actinomycetes</taxon>
        <taxon>Micromonosporales</taxon>
        <taxon>Micromonosporaceae</taxon>
        <taxon>Planosporangium</taxon>
    </lineage>
</organism>
<evidence type="ECO:0000259" key="4">
    <source>
        <dbReference type="Pfam" id="PF00534"/>
    </source>
</evidence>
<name>A0A8J3WZ47_9ACTN</name>